<gene>
    <name evidence="2" type="ORF">ACFR9U_09905</name>
</gene>
<dbReference type="Proteomes" id="UP001597119">
    <property type="component" value="Unassembled WGS sequence"/>
</dbReference>
<dbReference type="AlphaFoldDB" id="A0ABD6CBX2"/>
<dbReference type="RefSeq" id="WP_247374050.1">
    <property type="nucleotide sequence ID" value="NZ_JALLGV010000001.1"/>
</dbReference>
<name>A0ABD6CBX2_9EURY</name>
<evidence type="ECO:0000313" key="3">
    <source>
        <dbReference type="Proteomes" id="UP001597119"/>
    </source>
</evidence>
<keyword evidence="3" id="KW-1185">Reference proteome</keyword>
<reference evidence="2 3" key="1">
    <citation type="journal article" date="2019" name="Int. J. Syst. Evol. Microbiol.">
        <title>The Global Catalogue of Microorganisms (GCM) 10K type strain sequencing project: providing services to taxonomists for standard genome sequencing and annotation.</title>
        <authorList>
            <consortium name="The Broad Institute Genomics Platform"/>
            <consortium name="The Broad Institute Genome Sequencing Center for Infectious Disease"/>
            <person name="Wu L."/>
            <person name="Ma J."/>
        </authorList>
    </citation>
    <scope>NUCLEOTIDE SEQUENCE [LARGE SCALE GENOMIC DNA]</scope>
    <source>
        <strain evidence="2 3">CGMCC 1.12125</strain>
    </source>
</reference>
<feature type="domain" description="DUF8149" evidence="1">
    <location>
        <begin position="5"/>
        <end position="70"/>
    </location>
</feature>
<sequence>MSGESSEEATVPIVCTACETTTRVALSQLAETLERHNENQHDGEQIAEVDPDVADQVADLVAKDLGLLDD</sequence>
<accession>A0ABD6CBX2</accession>
<evidence type="ECO:0000259" key="1">
    <source>
        <dbReference type="Pfam" id="PF26476"/>
    </source>
</evidence>
<comment type="caution">
    <text evidence="2">The sequence shown here is derived from an EMBL/GenBank/DDBJ whole genome shotgun (WGS) entry which is preliminary data.</text>
</comment>
<evidence type="ECO:0000313" key="2">
    <source>
        <dbReference type="EMBL" id="MFD1587298.1"/>
    </source>
</evidence>
<protein>
    <recommendedName>
        <fullName evidence="1">DUF8149 domain-containing protein</fullName>
    </recommendedName>
</protein>
<dbReference type="EMBL" id="JBHUDJ010000003">
    <property type="protein sequence ID" value="MFD1587298.1"/>
    <property type="molecule type" value="Genomic_DNA"/>
</dbReference>
<proteinExistence type="predicted"/>
<dbReference type="InterPro" id="IPR058462">
    <property type="entry name" value="DUF8149"/>
</dbReference>
<organism evidence="2 3">
    <name type="scientific">Halorientalis brevis</name>
    <dbReference type="NCBI Taxonomy" id="1126241"/>
    <lineage>
        <taxon>Archaea</taxon>
        <taxon>Methanobacteriati</taxon>
        <taxon>Methanobacteriota</taxon>
        <taxon>Stenosarchaea group</taxon>
        <taxon>Halobacteria</taxon>
        <taxon>Halobacteriales</taxon>
        <taxon>Haloarculaceae</taxon>
        <taxon>Halorientalis</taxon>
    </lineage>
</organism>
<dbReference type="Pfam" id="PF26476">
    <property type="entry name" value="DUF8149"/>
    <property type="match status" value="1"/>
</dbReference>